<dbReference type="AlphaFoldDB" id="A0A6G1LTK5"/>
<name>A0A6G1LTK5_ORBOL</name>
<reference evidence="2 3" key="1">
    <citation type="submission" date="2019-06" db="EMBL/GenBank/DDBJ databases">
        <authorList>
            <person name="Palmer J.M."/>
        </authorList>
    </citation>
    <scope>NUCLEOTIDE SEQUENCE [LARGE SCALE GENOMIC DNA]</scope>
    <source>
        <strain evidence="2 3">TWF191</strain>
    </source>
</reference>
<gene>
    <name evidence="2" type="ORF">TWF191_010682</name>
</gene>
<accession>A0A6G1LTK5</accession>
<comment type="caution">
    <text evidence="2">The sequence shown here is derived from an EMBL/GenBank/DDBJ whole genome shotgun (WGS) entry which is preliminary data.</text>
</comment>
<evidence type="ECO:0000313" key="3">
    <source>
        <dbReference type="Proteomes" id="UP000483672"/>
    </source>
</evidence>
<dbReference type="EMBL" id="WIPF01000086">
    <property type="protein sequence ID" value="KAF3211866.1"/>
    <property type="molecule type" value="Genomic_DNA"/>
</dbReference>
<feature type="compositionally biased region" description="Basic and acidic residues" evidence="1">
    <location>
        <begin position="521"/>
        <end position="547"/>
    </location>
</feature>
<evidence type="ECO:0000256" key="1">
    <source>
        <dbReference type="SAM" id="MobiDB-lite"/>
    </source>
</evidence>
<sequence>MSKLSSIINVTGSALEALSDEKEKIAEWIAKYTGVKVDKSTLLTEIEELLELSDGVFLWVDMIDTLKNRFITKFGNSKDTPEHRQVLGMWKSVASFVQLWIIKMLDACYSYYKKGSKWESVLVSAWNETKLIIKCHRCKSEDLHEYAQPPYLGYPLVYEHICKESSEARHYQAIFPYVIHKLTTCKEEPVGTPDPGTIQPIGYQLHTSGKYWVTVGKGFRTAWWQLDPDTPRFQDEEGMKSLNEKLGELLLVNDNPKSDSPERSSPRSSKFEFDLVEVIRSLSDAIEKRIEKLYSFQQILEVYDEDGPSNLITWRVISSTSMRDEWICEKQTGCNKTLIRTETKPYSCTRVRTAYLARRGQPFNNLITFSGAGPEPDLESKTNYISIRSEISDFFDADRPERFPYEDSNLRNWAKELSEIVEMKYDGHEMLSWKTPADIQDFECSHAEKKAIVWYLMIHGIWHPEGKEGTMLKAKHKQNHILRLYGSRMPCKWCIEFLEKVTKQFSKSGLCIGWRNVPEEEKAKKAERPGRSTQGEIERPNTAERGETSSPLASMTYINACGLDVDITWPALPVVSTPEST</sequence>
<dbReference type="Proteomes" id="UP000483672">
    <property type="component" value="Unassembled WGS sequence"/>
</dbReference>
<organism evidence="2 3">
    <name type="scientific">Orbilia oligospora</name>
    <name type="common">Nematode-trapping fungus</name>
    <name type="synonym">Arthrobotrys oligospora</name>
    <dbReference type="NCBI Taxonomy" id="2813651"/>
    <lineage>
        <taxon>Eukaryota</taxon>
        <taxon>Fungi</taxon>
        <taxon>Dikarya</taxon>
        <taxon>Ascomycota</taxon>
        <taxon>Pezizomycotina</taxon>
        <taxon>Orbiliomycetes</taxon>
        <taxon>Orbiliales</taxon>
        <taxon>Orbiliaceae</taxon>
        <taxon>Orbilia</taxon>
    </lineage>
</organism>
<evidence type="ECO:0000313" key="2">
    <source>
        <dbReference type="EMBL" id="KAF3211866.1"/>
    </source>
</evidence>
<protein>
    <submittedName>
        <fullName evidence="2">Uncharacterized protein</fullName>
    </submittedName>
</protein>
<feature type="region of interest" description="Disordered" evidence="1">
    <location>
        <begin position="521"/>
        <end position="550"/>
    </location>
</feature>
<proteinExistence type="predicted"/>